<name>A0A425Y0C8_9BACT</name>
<feature type="transmembrane region" description="Helical" evidence="1">
    <location>
        <begin position="135"/>
        <end position="157"/>
    </location>
</feature>
<protein>
    <submittedName>
        <fullName evidence="2">Uncharacterized protein</fullName>
    </submittedName>
</protein>
<comment type="caution">
    <text evidence="2">The sequence shown here is derived from an EMBL/GenBank/DDBJ whole genome shotgun (WGS) entry which is preliminary data.</text>
</comment>
<feature type="transmembrane region" description="Helical" evidence="1">
    <location>
        <begin position="112"/>
        <end position="129"/>
    </location>
</feature>
<keyword evidence="1" id="KW-0812">Transmembrane</keyword>
<dbReference type="Proteomes" id="UP000285794">
    <property type="component" value="Unassembled WGS sequence"/>
</dbReference>
<evidence type="ECO:0000313" key="3">
    <source>
        <dbReference type="Proteomes" id="UP000285794"/>
    </source>
</evidence>
<evidence type="ECO:0000313" key="2">
    <source>
        <dbReference type="EMBL" id="RRG21173.1"/>
    </source>
</evidence>
<dbReference type="AlphaFoldDB" id="A0A425Y0C8"/>
<evidence type="ECO:0000256" key="1">
    <source>
        <dbReference type="SAM" id="Phobius"/>
    </source>
</evidence>
<reference evidence="2 3" key="1">
    <citation type="submission" date="2018-07" db="EMBL/GenBank/DDBJ databases">
        <title>Draft genome sequence of Ancylomarina sp. M1P.</title>
        <authorList>
            <person name="Yadav S."/>
            <person name="Villanueva L."/>
            <person name="Damste J.S.S."/>
        </authorList>
    </citation>
    <scope>NUCLEOTIDE SEQUENCE [LARGE SCALE GENOMIC DNA]</scope>
    <source>
        <strain evidence="2 3">M1P</strain>
    </source>
</reference>
<keyword evidence="1" id="KW-0472">Membrane</keyword>
<organism evidence="2 3">
    <name type="scientific">Ancylomarina euxinus</name>
    <dbReference type="NCBI Taxonomy" id="2283627"/>
    <lineage>
        <taxon>Bacteria</taxon>
        <taxon>Pseudomonadati</taxon>
        <taxon>Bacteroidota</taxon>
        <taxon>Bacteroidia</taxon>
        <taxon>Marinilabiliales</taxon>
        <taxon>Marinifilaceae</taxon>
        <taxon>Ancylomarina</taxon>
    </lineage>
</organism>
<gene>
    <name evidence="2" type="ORF">DWB61_10550</name>
</gene>
<accession>A0A425Y0C8</accession>
<sequence length="170" mass="19930">MLDPNKLRFAELYQQIESLYESKQYEDIIEFDEVYLQLDSSNLDPDKLQALAGMFARAYMKHGQQEKKPGLIRQFKMSLWYANLGGGDSDIMNWKLSLEEAVLMRYVKVNKYILYLILLSILLVSLDLLPSNNDYLPELTGVAVVWYVLNIVMNCRVKRLYLNLMRLIYS</sequence>
<dbReference type="OrthoDB" id="1120766at2"/>
<dbReference type="EMBL" id="QQWG01000009">
    <property type="protein sequence ID" value="RRG21173.1"/>
    <property type="molecule type" value="Genomic_DNA"/>
</dbReference>
<keyword evidence="1" id="KW-1133">Transmembrane helix</keyword>
<proteinExistence type="predicted"/>
<keyword evidence="3" id="KW-1185">Reference proteome</keyword>
<dbReference type="RefSeq" id="WP_125030865.1">
    <property type="nucleotide sequence ID" value="NZ_JAPXVP010000008.1"/>
</dbReference>